<evidence type="ECO:0000259" key="3">
    <source>
        <dbReference type="PROSITE" id="PS50158"/>
    </source>
</evidence>
<feature type="compositionally biased region" description="Basic and acidic residues" evidence="2">
    <location>
        <begin position="168"/>
        <end position="181"/>
    </location>
</feature>
<evidence type="ECO:0000313" key="5">
    <source>
        <dbReference type="Proteomes" id="UP000288805"/>
    </source>
</evidence>
<feature type="domain" description="CCHC-type" evidence="3">
    <location>
        <begin position="229"/>
        <end position="244"/>
    </location>
</feature>
<comment type="caution">
    <text evidence="4">The sequence shown here is derived from an EMBL/GenBank/DDBJ whole genome shotgun (WGS) entry which is preliminary data.</text>
</comment>
<dbReference type="Pfam" id="PF00078">
    <property type="entry name" value="RVT_1"/>
    <property type="match status" value="1"/>
</dbReference>
<dbReference type="PANTHER" id="PTHR15503">
    <property type="entry name" value="LDOC1 RELATED"/>
    <property type="match status" value="1"/>
</dbReference>
<feature type="region of interest" description="Disordered" evidence="2">
    <location>
        <begin position="168"/>
        <end position="202"/>
    </location>
</feature>
<evidence type="ECO:0000256" key="1">
    <source>
        <dbReference type="PROSITE-ProRule" id="PRU00047"/>
    </source>
</evidence>
<dbReference type="InterPro" id="IPR021109">
    <property type="entry name" value="Peptidase_aspartic_dom_sf"/>
</dbReference>
<proteinExistence type="predicted"/>
<dbReference type="PANTHER" id="PTHR15503:SF45">
    <property type="entry name" value="RNA-DIRECTED DNA POLYMERASE HOMOLOG"/>
    <property type="match status" value="1"/>
</dbReference>
<dbReference type="Gene3D" id="4.10.60.10">
    <property type="entry name" value="Zinc finger, CCHC-type"/>
    <property type="match status" value="1"/>
</dbReference>
<keyword evidence="1" id="KW-0862">Zinc</keyword>
<evidence type="ECO:0000313" key="4">
    <source>
        <dbReference type="EMBL" id="RVW95216.1"/>
    </source>
</evidence>
<gene>
    <name evidence="4" type="primary">pol_2277</name>
    <name evidence="4" type="ORF">CK203_025658</name>
</gene>
<dbReference type="FunFam" id="3.30.70.270:FF:000020">
    <property type="entry name" value="Transposon Tf2-6 polyprotein-like Protein"/>
    <property type="match status" value="1"/>
</dbReference>
<dbReference type="InterPro" id="IPR043502">
    <property type="entry name" value="DNA/RNA_pol_sf"/>
</dbReference>
<dbReference type="GO" id="GO:0003676">
    <property type="term" value="F:nucleic acid binding"/>
    <property type="evidence" value="ECO:0007669"/>
    <property type="project" value="InterPro"/>
</dbReference>
<feature type="compositionally biased region" description="Polar residues" evidence="2">
    <location>
        <begin position="193"/>
        <end position="202"/>
    </location>
</feature>
<dbReference type="SUPFAM" id="SSF50630">
    <property type="entry name" value="Acid proteases"/>
    <property type="match status" value="1"/>
</dbReference>
<dbReference type="SMART" id="SM00343">
    <property type="entry name" value="ZnF_C2HC"/>
    <property type="match status" value="1"/>
</dbReference>
<dbReference type="EMBL" id="QGNW01000116">
    <property type="protein sequence ID" value="RVW95216.1"/>
    <property type="molecule type" value="Genomic_DNA"/>
</dbReference>
<keyword evidence="1" id="KW-0863">Zinc-finger</keyword>
<evidence type="ECO:0000256" key="2">
    <source>
        <dbReference type="SAM" id="MobiDB-lite"/>
    </source>
</evidence>
<reference evidence="4 5" key="1">
    <citation type="journal article" date="2018" name="PLoS Genet.">
        <title>Population sequencing reveals clonal diversity and ancestral inbreeding in the grapevine cultivar Chardonnay.</title>
        <authorList>
            <person name="Roach M.J."/>
            <person name="Johnson D.L."/>
            <person name="Bohlmann J."/>
            <person name="van Vuuren H.J."/>
            <person name="Jones S.J."/>
            <person name="Pretorius I.S."/>
            <person name="Schmidt S.A."/>
            <person name="Borneman A.R."/>
        </authorList>
    </citation>
    <scope>NUCLEOTIDE SEQUENCE [LARGE SCALE GENOMIC DNA]</scope>
    <source>
        <strain evidence="5">cv. Chardonnay</strain>
        <tissue evidence="4">Leaf</tissue>
    </source>
</reference>
<dbReference type="Pfam" id="PF08284">
    <property type="entry name" value="RVP_2"/>
    <property type="match status" value="1"/>
</dbReference>
<dbReference type="Gene3D" id="2.40.70.10">
    <property type="entry name" value="Acid Proteases"/>
    <property type="match status" value="1"/>
</dbReference>
<keyword evidence="1" id="KW-0479">Metal-binding</keyword>
<dbReference type="PROSITE" id="PS50158">
    <property type="entry name" value="ZF_CCHC"/>
    <property type="match status" value="1"/>
</dbReference>
<name>A0A438IEP2_VITVI</name>
<dbReference type="AlphaFoldDB" id="A0A438IEP2"/>
<accession>A0A438IEP2</accession>
<dbReference type="GO" id="GO:0008270">
    <property type="term" value="F:zinc ion binding"/>
    <property type="evidence" value="ECO:0007669"/>
    <property type="project" value="UniProtKB-KW"/>
</dbReference>
<dbReference type="InterPro" id="IPR001878">
    <property type="entry name" value="Znf_CCHC"/>
</dbReference>
<dbReference type="SUPFAM" id="SSF56672">
    <property type="entry name" value="DNA/RNA polymerases"/>
    <property type="match status" value="1"/>
</dbReference>
<dbReference type="Gene3D" id="3.10.10.10">
    <property type="entry name" value="HIV Type 1 Reverse Transcriptase, subunit A, domain 1"/>
    <property type="match status" value="1"/>
</dbReference>
<dbReference type="Gene3D" id="3.30.70.270">
    <property type="match status" value="3"/>
</dbReference>
<sequence>MTVMPLEWVLGRERVDTMPPRRPAFSQNSQANDDIPPLPEALPLMSIEGLYRYLGTLVSLVERQARAIGNNGQGQSSSTRGSSFDNFKKLGPLTFLGNLTVAQYEAKFTELSRFAPQLIATEEEKTVKFQDGLKPYLKNKISILKLSVYLEVVDRTLIVEKDNEELHQYREQQRKRNRNDGAHSNQSHKRSTPSRNQNKGKTAQNLDGICETCGKKHGGRPCYRETRACFGCGKQGHMVQDCPESTLRIHTLFARALIDPGSTHSFVSVSFAGLLGMPIDNIDFDLFVATPLGDSVVVNKIIKDCCVMIGYREMTVDLVLLELRDFDVILGMDCLAASSLLRKSCQGFLAYVVNKENDLKLEDIPIVRDYPDVFPDDLLGLPLEREVEFTIDLAPGTTPIFKAPYRMAPMELKELKIQLQELLDKGFIRPSVSPWGAPILFVKKNDGSMRLYIDYRELNKVTVRNKYPLPRIDDLFDQLQGACVFSKIDLRSGYHQLRVRSEDVPKTIFRTRYGHYEFLVMPFGLTNAPATFMDLMNRTLRDKQMYAKLKKCESWLDKVSFLGHVVTKDDIFVDPGKVDPVSNWRRPNTVTEIRSFLGLTGYYRRFIEEFSKITLPLTRLTQKGVKFECYNDCERSFQELKNRLVIAPILNILSGSGGFMVYSDGSRQGLGCVLTQHGKVVAYAFR</sequence>
<dbReference type="Proteomes" id="UP000288805">
    <property type="component" value="Unassembled WGS sequence"/>
</dbReference>
<dbReference type="InterPro" id="IPR000477">
    <property type="entry name" value="RT_dom"/>
</dbReference>
<dbReference type="CDD" id="cd00303">
    <property type="entry name" value="retropepsin_like"/>
    <property type="match status" value="1"/>
</dbReference>
<dbReference type="CDD" id="cd01647">
    <property type="entry name" value="RT_LTR"/>
    <property type="match status" value="1"/>
</dbReference>
<organism evidence="4 5">
    <name type="scientific">Vitis vinifera</name>
    <name type="common">Grape</name>
    <dbReference type="NCBI Taxonomy" id="29760"/>
    <lineage>
        <taxon>Eukaryota</taxon>
        <taxon>Viridiplantae</taxon>
        <taxon>Streptophyta</taxon>
        <taxon>Embryophyta</taxon>
        <taxon>Tracheophyta</taxon>
        <taxon>Spermatophyta</taxon>
        <taxon>Magnoliopsida</taxon>
        <taxon>eudicotyledons</taxon>
        <taxon>Gunneridae</taxon>
        <taxon>Pentapetalae</taxon>
        <taxon>rosids</taxon>
        <taxon>Vitales</taxon>
        <taxon>Vitaceae</taxon>
        <taxon>Viteae</taxon>
        <taxon>Vitis</taxon>
    </lineage>
</organism>
<dbReference type="InterPro" id="IPR032567">
    <property type="entry name" value="RTL1-rel"/>
</dbReference>
<dbReference type="InterPro" id="IPR043128">
    <property type="entry name" value="Rev_trsase/Diguanyl_cyclase"/>
</dbReference>
<protein>
    <submittedName>
        <fullName evidence="4">Retrovirus-related Pol polyprotein from transposon 17.6</fullName>
    </submittedName>
</protein>